<dbReference type="Pfam" id="PF04042">
    <property type="entry name" value="DNA_pol_E_B"/>
    <property type="match status" value="1"/>
</dbReference>
<proteinExistence type="inferred from homology"/>
<evidence type="ECO:0000256" key="7">
    <source>
        <dbReference type="ARBA" id="ARBA00032930"/>
    </source>
</evidence>
<evidence type="ECO:0000259" key="9">
    <source>
        <dbReference type="Pfam" id="PF04042"/>
    </source>
</evidence>
<feature type="domain" description="DNA polymerase alpha/delta/epsilon subunit B" evidence="9">
    <location>
        <begin position="438"/>
        <end position="712"/>
    </location>
</feature>
<dbReference type="AlphaFoldDB" id="A0A9P4P2E7"/>
<comment type="subcellular location">
    <subcellularLocation>
        <location evidence="1">Nucleus</location>
    </subcellularLocation>
</comment>
<feature type="compositionally biased region" description="Polar residues" evidence="8">
    <location>
        <begin position="615"/>
        <end position="637"/>
    </location>
</feature>
<dbReference type="GO" id="GO:0006261">
    <property type="term" value="P:DNA-templated DNA replication"/>
    <property type="evidence" value="ECO:0007669"/>
    <property type="project" value="InterPro"/>
</dbReference>
<organism evidence="10 11">
    <name type="scientific">Tothia fuscella</name>
    <dbReference type="NCBI Taxonomy" id="1048955"/>
    <lineage>
        <taxon>Eukaryota</taxon>
        <taxon>Fungi</taxon>
        <taxon>Dikarya</taxon>
        <taxon>Ascomycota</taxon>
        <taxon>Pezizomycotina</taxon>
        <taxon>Dothideomycetes</taxon>
        <taxon>Pleosporomycetidae</taxon>
        <taxon>Venturiales</taxon>
        <taxon>Cylindrosympodiaceae</taxon>
        <taxon>Tothia</taxon>
    </lineage>
</organism>
<evidence type="ECO:0000313" key="10">
    <source>
        <dbReference type="EMBL" id="KAF2436065.1"/>
    </source>
</evidence>
<protein>
    <recommendedName>
        <fullName evidence="3">DNA polymerase epsilon subunit B</fullName>
    </recommendedName>
    <alternativeName>
        <fullName evidence="7">DNA polymerase II subunit 2</fullName>
    </alternativeName>
</protein>
<gene>
    <name evidence="10" type="ORF">EJ08DRAFT_603007</name>
</gene>
<dbReference type="GO" id="GO:0042276">
    <property type="term" value="P:error-prone translesion synthesis"/>
    <property type="evidence" value="ECO:0007669"/>
    <property type="project" value="TreeGrafter"/>
</dbReference>
<evidence type="ECO:0000256" key="2">
    <source>
        <dbReference type="ARBA" id="ARBA00009560"/>
    </source>
</evidence>
<keyword evidence="4" id="KW-0235">DNA replication</keyword>
<feature type="region of interest" description="Disordered" evidence="8">
    <location>
        <begin position="1"/>
        <end position="44"/>
    </location>
</feature>
<evidence type="ECO:0000256" key="8">
    <source>
        <dbReference type="SAM" id="MobiDB-lite"/>
    </source>
</evidence>
<reference evidence="10" key="1">
    <citation type="journal article" date="2020" name="Stud. Mycol.">
        <title>101 Dothideomycetes genomes: a test case for predicting lifestyles and emergence of pathogens.</title>
        <authorList>
            <person name="Haridas S."/>
            <person name="Albert R."/>
            <person name="Binder M."/>
            <person name="Bloem J."/>
            <person name="Labutti K."/>
            <person name="Salamov A."/>
            <person name="Andreopoulos B."/>
            <person name="Baker S."/>
            <person name="Barry K."/>
            <person name="Bills G."/>
            <person name="Bluhm B."/>
            <person name="Cannon C."/>
            <person name="Castanera R."/>
            <person name="Culley D."/>
            <person name="Daum C."/>
            <person name="Ezra D."/>
            <person name="Gonzalez J."/>
            <person name="Henrissat B."/>
            <person name="Kuo A."/>
            <person name="Liang C."/>
            <person name="Lipzen A."/>
            <person name="Lutzoni F."/>
            <person name="Magnuson J."/>
            <person name="Mondo S."/>
            <person name="Nolan M."/>
            <person name="Ohm R."/>
            <person name="Pangilinan J."/>
            <person name="Park H.-J."/>
            <person name="Ramirez L."/>
            <person name="Alfaro M."/>
            <person name="Sun H."/>
            <person name="Tritt A."/>
            <person name="Yoshinaga Y."/>
            <person name="Zwiers L.-H."/>
            <person name="Turgeon B."/>
            <person name="Goodwin S."/>
            <person name="Spatafora J."/>
            <person name="Crous P."/>
            <person name="Grigoriev I."/>
        </authorList>
    </citation>
    <scope>NUCLEOTIDE SEQUENCE</scope>
    <source>
        <strain evidence="10">CBS 130266</strain>
    </source>
</reference>
<evidence type="ECO:0000256" key="5">
    <source>
        <dbReference type="ARBA" id="ARBA00023125"/>
    </source>
</evidence>
<evidence type="ECO:0000313" key="11">
    <source>
        <dbReference type="Proteomes" id="UP000800235"/>
    </source>
</evidence>
<evidence type="ECO:0000256" key="1">
    <source>
        <dbReference type="ARBA" id="ARBA00004123"/>
    </source>
</evidence>
<dbReference type="PANTHER" id="PTHR12708:SF0">
    <property type="entry name" value="DNA POLYMERASE EPSILON SUBUNIT 2"/>
    <property type="match status" value="1"/>
</dbReference>
<sequence length="754" mass="81539">MNRPPASLAQSNPIPSSSPAFGTPVHPIGIRRTAPIPPPQQKPTTILPILLPPATLRPLAFRTFTKKHNLTLTSSALAALATFIGRHCGSGWREDGLAEGVLEEVAKMWKKESGVVIVEGDGETMKAILKLLEGGMSGGRVMSGKGGLLSRQTSFAFGDPSGAHDGGLVRPQLDSQNSFGLSGLEVQDNEDEDDKLKDPREWIKVVGAFEQPRLVYNVAKKHFDRSTSKPSLLPPPSHRTDYFRQRYHIVHQRILRNESFQTTSFSGKTQSNKITPISNLLGRSGTTHLLLGLLIITPTGTLALSDLTGSILLDLEHARAYPDENSAWFAPGMIVLIDGSYYEDYSTTAESALGNTGGIGGTIGGKFIGSLVAHPPCERRTTTLGIQEKSTDTLTGPAFGWTDFIGVGSERGTGARMRKLDQQILGNPDSPHHGNGKIAIASEINIDNPATLNSLRTLLNYYWSLPVEEYPMALILMGNFVSHAALSGAPNSGSIEYKEYFNALASVLSDFPQLIARSTIIFVPGDQDAWASSFSGGAAAPIPRKPVPELFTSRIKRVMAEANREVGGGGRGRKEGEVVWTSNPARLSWFGTAGEMVVFRDDVTGRLRRTALRFKNSSTGNGEEPTSTAGAPDSQHQPMHVDTATTTNSEDTTAIDPDTLTSRRLTKTLLDQSHLSPFPVNTRPLHWDYGSSLQLYPLPTALVIADTEAPAFALNYMGCCVMNPGRIVNGRRGDRARWVEFDVNGGKGVVRREG</sequence>
<keyword evidence="11" id="KW-1185">Reference proteome</keyword>
<keyword evidence="6" id="KW-0539">Nucleus</keyword>
<dbReference type="PANTHER" id="PTHR12708">
    <property type="entry name" value="DNA POLYMERASE EPSILON SUBUNIT B"/>
    <property type="match status" value="1"/>
</dbReference>
<comment type="similarity">
    <text evidence="2">Belongs to the DNA polymerase epsilon subunit B family.</text>
</comment>
<feature type="compositionally biased region" description="Polar residues" evidence="8">
    <location>
        <begin position="8"/>
        <end position="20"/>
    </location>
</feature>
<dbReference type="EMBL" id="MU007011">
    <property type="protein sequence ID" value="KAF2436065.1"/>
    <property type="molecule type" value="Genomic_DNA"/>
</dbReference>
<evidence type="ECO:0000256" key="6">
    <source>
        <dbReference type="ARBA" id="ARBA00023242"/>
    </source>
</evidence>
<name>A0A9P4P2E7_9PEZI</name>
<dbReference type="GO" id="GO:0003677">
    <property type="term" value="F:DNA binding"/>
    <property type="evidence" value="ECO:0007669"/>
    <property type="project" value="UniProtKB-KW"/>
</dbReference>
<dbReference type="InterPro" id="IPR016266">
    <property type="entry name" value="POLE2"/>
</dbReference>
<accession>A0A9P4P2E7</accession>
<dbReference type="InterPro" id="IPR007185">
    <property type="entry name" value="DNA_pol_a/d/e_bsu"/>
</dbReference>
<evidence type="ECO:0000256" key="3">
    <source>
        <dbReference type="ARBA" id="ARBA00016011"/>
    </source>
</evidence>
<dbReference type="Proteomes" id="UP000800235">
    <property type="component" value="Unassembled WGS sequence"/>
</dbReference>
<feature type="non-terminal residue" evidence="10">
    <location>
        <position position="754"/>
    </location>
</feature>
<keyword evidence="5" id="KW-0238">DNA-binding</keyword>
<evidence type="ECO:0000256" key="4">
    <source>
        <dbReference type="ARBA" id="ARBA00022705"/>
    </source>
</evidence>
<feature type="region of interest" description="Disordered" evidence="8">
    <location>
        <begin position="613"/>
        <end position="660"/>
    </location>
</feature>
<dbReference type="OrthoDB" id="10254730at2759"/>
<comment type="caution">
    <text evidence="10">The sequence shown here is derived from an EMBL/GenBank/DDBJ whole genome shotgun (WGS) entry which is preliminary data.</text>
</comment>
<dbReference type="GO" id="GO:0008622">
    <property type="term" value="C:epsilon DNA polymerase complex"/>
    <property type="evidence" value="ECO:0007669"/>
    <property type="project" value="InterPro"/>
</dbReference>
<feature type="compositionally biased region" description="Low complexity" evidence="8">
    <location>
        <begin position="642"/>
        <end position="660"/>
    </location>
</feature>